<dbReference type="PANTHER" id="PTHR35792:SF2">
    <property type="entry name" value="GENERAL STRESS PROTEIN"/>
    <property type="match status" value="1"/>
</dbReference>
<dbReference type="RefSeq" id="WP_158642738.1">
    <property type="nucleotide sequence ID" value="NZ_BAAAFY010000002.1"/>
</dbReference>
<gene>
    <name evidence="2" type="ORF">LX66_4755</name>
</gene>
<keyword evidence="1" id="KW-1133">Transmembrane helix</keyword>
<feature type="transmembrane region" description="Helical" evidence="1">
    <location>
        <begin position="6"/>
        <end position="25"/>
    </location>
</feature>
<dbReference type="EMBL" id="VLLG01000005">
    <property type="protein sequence ID" value="TWI84388.1"/>
    <property type="molecule type" value="Genomic_DNA"/>
</dbReference>
<dbReference type="InterPro" id="IPR024623">
    <property type="entry name" value="YtxH"/>
</dbReference>
<evidence type="ECO:0000313" key="3">
    <source>
        <dbReference type="Proteomes" id="UP000316778"/>
    </source>
</evidence>
<dbReference type="AlphaFoldDB" id="A0A562STG0"/>
<evidence type="ECO:0000313" key="2">
    <source>
        <dbReference type="EMBL" id="TWI84388.1"/>
    </source>
</evidence>
<dbReference type="Proteomes" id="UP000316778">
    <property type="component" value="Unassembled WGS sequence"/>
</dbReference>
<dbReference type="Pfam" id="PF12732">
    <property type="entry name" value="YtxH"/>
    <property type="match status" value="1"/>
</dbReference>
<keyword evidence="3" id="KW-1185">Reference proteome</keyword>
<name>A0A562STG0_CHIJA</name>
<dbReference type="InterPro" id="IPR052928">
    <property type="entry name" value="Desiccation-related_membrane"/>
</dbReference>
<dbReference type="OrthoDB" id="676093at2"/>
<keyword evidence="1" id="KW-0472">Membrane</keyword>
<keyword evidence="1" id="KW-0812">Transmembrane</keyword>
<accession>A0A562STG0</accession>
<protein>
    <submittedName>
        <fullName evidence="2">Gas vesicle protein</fullName>
    </submittedName>
</protein>
<organism evidence="2 3">
    <name type="scientific">Chitinophaga japonensis</name>
    <name type="common">Flexibacter japonensis</name>
    <dbReference type="NCBI Taxonomy" id="104662"/>
    <lineage>
        <taxon>Bacteria</taxon>
        <taxon>Pseudomonadati</taxon>
        <taxon>Bacteroidota</taxon>
        <taxon>Chitinophagia</taxon>
        <taxon>Chitinophagales</taxon>
        <taxon>Chitinophagaceae</taxon>
        <taxon>Chitinophaga</taxon>
    </lineage>
</organism>
<sequence>MSTTNFLSGVLAGVAAGVVVGLLCAPDSGEETRRKIRYTAGNWRYRIGRLLGKGSDNLAELRHVFEHEVTGLKEDVRERVLKLIDESKTSYDKFRKEALSQNS</sequence>
<evidence type="ECO:0000256" key="1">
    <source>
        <dbReference type="SAM" id="Phobius"/>
    </source>
</evidence>
<comment type="caution">
    <text evidence="2">The sequence shown here is derived from an EMBL/GenBank/DDBJ whole genome shotgun (WGS) entry which is preliminary data.</text>
</comment>
<proteinExistence type="predicted"/>
<dbReference type="PANTHER" id="PTHR35792">
    <property type="entry name" value="GENERAL STRESS PROTEIN"/>
    <property type="match status" value="1"/>
</dbReference>
<reference evidence="2 3" key="1">
    <citation type="journal article" date="2013" name="Stand. Genomic Sci.">
        <title>Genomic Encyclopedia of Type Strains, Phase I: The one thousand microbial genomes (KMG-I) project.</title>
        <authorList>
            <person name="Kyrpides N.C."/>
            <person name="Woyke T."/>
            <person name="Eisen J.A."/>
            <person name="Garrity G."/>
            <person name="Lilburn T.G."/>
            <person name="Beck B.J."/>
            <person name="Whitman W.B."/>
            <person name="Hugenholtz P."/>
            <person name="Klenk H.P."/>
        </authorList>
    </citation>
    <scope>NUCLEOTIDE SEQUENCE [LARGE SCALE GENOMIC DNA]</scope>
    <source>
        <strain evidence="2 3">DSM 13484</strain>
    </source>
</reference>